<sequence length="673" mass="76288">MLLKKVKLLSLFFIIAGISVARAQYKQFRSSPAVVVAGQSFDIAYDASGTSLSGMGNVKGIAYYYADFGWHGIDLKLSSTEKNKWSATVNSQKNWAMVAFKFMAGDSVDSNSGQTGGFLTPYAQLLRNPEDTARNAKGALAIWGLFRSSKYGFEIPDYLNQGKFVTDTVVSMYLQKELEQNHLPEYKSAFAVAYATSMYGAYGESSAPKISAVVNYLTRKNAPQTDMLSAWQILHNTQQPVKADSLGKAIEKKYSGSFIAKLEAYKAFAAQKDQAKMKEQGEEFLKKYPYDPVYAGLDRAYQIDYNRVYLTVILLQIGNNDFSVIDRYIDQLPYLSVINVYYKTVQIAHHRQSIDDKYLYTYSELLLKRMQAFKTNVPEAYQSYSPEQWLRFYNDYYIAGFFPMVLEHISVCRGAGKYEEGLQYAREAESFQHYSKESLNDDYVFLLNKTGHSDEVNEVLIKSIYENQVSAPMLDLLKQNYISKYKSEAGFEKYLQSLKNASASKLSKEDLTMINKAMVNWTMTDLKGKKISLVSLRGKTVVMDFWATWCVPCKASLPGMNLAVQRYKNDPNVVFYFVDTEETEPDYKQQIRQYLKDNGYTFNVLFDNPMLKGKGTGEVFARVSKAFQISGVPLKLIIDKNGVVRYMTSGFKGSATALSDEIAQLIELTKKQN</sequence>
<organism evidence="4 6">
    <name type="scientific">Mucilaginibacter rubeus</name>
    <dbReference type="NCBI Taxonomy" id="2027860"/>
    <lineage>
        <taxon>Bacteria</taxon>
        <taxon>Pseudomonadati</taxon>
        <taxon>Bacteroidota</taxon>
        <taxon>Sphingobacteriia</taxon>
        <taxon>Sphingobacteriales</taxon>
        <taxon>Sphingobacteriaceae</taxon>
        <taxon>Mucilaginibacter</taxon>
    </lineage>
</organism>
<evidence type="ECO:0000256" key="2">
    <source>
        <dbReference type="SAM" id="SignalP"/>
    </source>
</evidence>
<protein>
    <submittedName>
        <fullName evidence="4">TlpA family protein disulfide reductase</fullName>
    </submittedName>
</protein>
<evidence type="ECO:0000313" key="4">
    <source>
        <dbReference type="EMBL" id="QEM07153.1"/>
    </source>
</evidence>
<accession>A0AAE6JKT5</accession>
<dbReference type="InterPro" id="IPR050553">
    <property type="entry name" value="Thioredoxin_ResA/DsbE_sf"/>
</dbReference>
<dbReference type="AlphaFoldDB" id="A0AAE6JKT5"/>
<dbReference type="InterPro" id="IPR017937">
    <property type="entry name" value="Thioredoxin_CS"/>
</dbReference>
<keyword evidence="2" id="KW-0732">Signal</keyword>
<dbReference type="CDD" id="cd02966">
    <property type="entry name" value="TlpA_like_family"/>
    <property type="match status" value="1"/>
</dbReference>
<evidence type="ECO:0000313" key="6">
    <source>
        <dbReference type="Proteomes" id="UP000250557"/>
    </source>
</evidence>
<evidence type="ECO:0000313" key="5">
    <source>
        <dbReference type="EMBL" id="QTE50302.1"/>
    </source>
</evidence>
<dbReference type="Proteomes" id="UP000663940">
    <property type="component" value="Chromosome"/>
</dbReference>
<reference evidence="4 6" key="1">
    <citation type="submission" date="2019-08" db="EMBL/GenBank/DDBJ databases">
        <title>Comparative genome analysis confer to the adaptation heavy metal polluted environment.</title>
        <authorList>
            <person name="Li Y."/>
        </authorList>
    </citation>
    <scope>NUCLEOTIDE SEQUENCE [LARGE SCALE GENOMIC DNA]</scope>
    <source>
        <strain evidence="4 6">P2</strain>
    </source>
</reference>
<dbReference type="PROSITE" id="PS51352">
    <property type="entry name" value="THIOREDOXIN_2"/>
    <property type="match status" value="1"/>
</dbReference>
<dbReference type="InterPro" id="IPR036249">
    <property type="entry name" value="Thioredoxin-like_sf"/>
</dbReference>
<dbReference type="EMBL" id="CP071880">
    <property type="protein sequence ID" value="QTE50302.1"/>
    <property type="molecule type" value="Genomic_DNA"/>
</dbReference>
<feature type="domain" description="Thioredoxin" evidence="3">
    <location>
        <begin position="512"/>
        <end position="671"/>
    </location>
</feature>
<dbReference type="Gene3D" id="3.40.30.10">
    <property type="entry name" value="Glutaredoxin"/>
    <property type="match status" value="1"/>
</dbReference>
<dbReference type="GO" id="GO:0016491">
    <property type="term" value="F:oxidoreductase activity"/>
    <property type="evidence" value="ECO:0007669"/>
    <property type="project" value="InterPro"/>
</dbReference>
<keyword evidence="1" id="KW-0676">Redox-active center</keyword>
<dbReference type="PANTHER" id="PTHR42852:SF17">
    <property type="entry name" value="THIOREDOXIN-LIKE PROTEIN HI_1115"/>
    <property type="match status" value="1"/>
</dbReference>
<proteinExistence type="predicted"/>
<gene>
    <name evidence="4" type="ORF">DIU31_027980</name>
    <name evidence="5" type="ORF">J3L21_33040</name>
</gene>
<dbReference type="InterPro" id="IPR013766">
    <property type="entry name" value="Thioredoxin_domain"/>
</dbReference>
<dbReference type="SUPFAM" id="SSF52833">
    <property type="entry name" value="Thioredoxin-like"/>
    <property type="match status" value="1"/>
</dbReference>
<feature type="chain" id="PRO_5042097095" evidence="2">
    <location>
        <begin position="24"/>
        <end position="673"/>
    </location>
</feature>
<dbReference type="PANTHER" id="PTHR42852">
    <property type="entry name" value="THIOL:DISULFIDE INTERCHANGE PROTEIN DSBE"/>
    <property type="match status" value="1"/>
</dbReference>
<evidence type="ECO:0000259" key="3">
    <source>
        <dbReference type="PROSITE" id="PS51352"/>
    </source>
</evidence>
<evidence type="ECO:0000313" key="7">
    <source>
        <dbReference type="Proteomes" id="UP000663940"/>
    </source>
</evidence>
<dbReference type="PROSITE" id="PS00194">
    <property type="entry name" value="THIOREDOXIN_1"/>
    <property type="match status" value="1"/>
</dbReference>
<dbReference type="GO" id="GO:0016209">
    <property type="term" value="F:antioxidant activity"/>
    <property type="evidence" value="ECO:0007669"/>
    <property type="project" value="InterPro"/>
</dbReference>
<dbReference type="EMBL" id="CP043451">
    <property type="protein sequence ID" value="QEM07153.1"/>
    <property type="molecule type" value="Genomic_DNA"/>
</dbReference>
<keyword evidence="7" id="KW-1185">Reference proteome</keyword>
<dbReference type="Pfam" id="PF00578">
    <property type="entry name" value="AhpC-TSA"/>
    <property type="match status" value="1"/>
</dbReference>
<dbReference type="RefSeq" id="WP_112652599.1">
    <property type="nucleotide sequence ID" value="NZ_CP043451.1"/>
</dbReference>
<name>A0AAE6JKT5_9SPHI</name>
<evidence type="ECO:0000256" key="1">
    <source>
        <dbReference type="ARBA" id="ARBA00023284"/>
    </source>
</evidence>
<reference evidence="5 7" key="2">
    <citation type="submission" date="2021-03" db="EMBL/GenBank/DDBJ databases">
        <title>Mucilaginibacter strains isolated from gold and copper mining confer multi heavy-metal resistance.</title>
        <authorList>
            <person name="Li Y."/>
        </authorList>
    </citation>
    <scope>NUCLEOTIDE SEQUENCE [LARGE SCALE GENOMIC DNA]</scope>
    <source>
        <strain evidence="5 7">P2-4</strain>
    </source>
</reference>
<dbReference type="Proteomes" id="UP000250557">
    <property type="component" value="Chromosome"/>
</dbReference>
<dbReference type="InterPro" id="IPR000866">
    <property type="entry name" value="AhpC/TSA"/>
</dbReference>
<feature type="signal peptide" evidence="2">
    <location>
        <begin position="1"/>
        <end position="23"/>
    </location>
</feature>